<keyword evidence="3" id="KW-0804">Transcription</keyword>
<dbReference type="STRING" id="247156.NFA_33150"/>
<dbReference type="InterPro" id="IPR001647">
    <property type="entry name" value="HTH_TetR"/>
</dbReference>
<accession>Q5YUH9</accession>
<evidence type="ECO:0000256" key="1">
    <source>
        <dbReference type="ARBA" id="ARBA00023015"/>
    </source>
</evidence>
<keyword evidence="2 4" id="KW-0238">DNA-binding</keyword>
<feature type="DNA-binding region" description="H-T-H motif" evidence="4">
    <location>
        <begin position="58"/>
        <end position="77"/>
    </location>
</feature>
<dbReference type="SUPFAM" id="SSF48498">
    <property type="entry name" value="Tetracyclin repressor-like, C-terminal domain"/>
    <property type="match status" value="1"/>
</dbReference>
<dbReference type="GO" id="GO:0000976">
    <property type="term" value="F:transcription cis-regulatory region binding"/>
    <property type="evidence" value="ECO:0007669"/>
    <property type="project" value="TreeGrafter"/>
</dbReference>
<evidence type="ECO:0000256" key="3">
    <source>
        <dbReference type="ARBA" id="ARBA00023163"/>
    </source>
</evidence>
<dbReference type="InterPro" id="IPR004111">
    <property type="entry name" value="Repressor_TetR_C"/>
</dbReference>
<proteinExistence type="predicted"/>
<dbReference type="KEGG" id="nfa:NFA_33150"/>
<evidence type="ECO:0000256" key="2">
    <source>
        <dbReference type="ARBA" id="ARBA00023125"/>
    </source>
</evidence>
<protein>
    <submittedName>
        <fullName evidence="6">Putative transcriptional regulator</fullName>
    </submittedName>
</protein>
<dbReference type="InterPro" id="IPR036271">
    <property type="entry name" value="Tet_transcr_reg_TetR-rel_C_sf"/>
</dbReference>
<dbReference type="InterPro" id="IPR009057">
    <property type="entry name" value="Homeodomain-like_sf"/>
</dbReference>
<organism evidence="6 7">
    <name type="scientific">Nocardia farcinica (strain IFM 10152)</name>
    <dbReference type="NCBI Taxonomy" id="247156"/>
    <lineage>
        <taxon>Bacteria</taxon>
        <taxon>Bacillati</taxon>
        <taxon>Actinomycetota</taxon>
        <taxon>Actinomycetes</taxon>
        <taxon>Mycobacteriales</taxon>
        <taxon>Nocardiaceae</taxon>
        <taxon>Nocardia</taxon>
    </lineage>
</organism>
<dbReference type="GO" id="GO:0045892">
    <property type="term" value="P:negative regulation of DNA-templated transcription"/>
    <property type="evidence" value="ECO:0007669"/>
    <property type="project" value="InterPro"/>
</dbReference>
<reference evidence="6 7" key="1">
    <citation type="journal article" date="2004" name="Proc. Natl. Acad. Sci. U.S.A.">
        <title>The complete genomic sequence of Nocardia farcinica IFM 10152.</title>
        <authorList>
            <person name="Ishikawa J."/>
            <person name="Yamashita A."/>
            <person name="Mikami Y."/>
            <person name="Hoshino Y."/>
            <person name="Kurita H."/>
            <person name="Hotta K."/>
            <person name="Shiba T."/>
            <person name="Hattori M."/>
        </authorList>
    </citation>
    <scope>NUCLEOTIDE SEQUENCE [LARGE SCALE GENOMIC DNA]</scope>
    <source>
        <strain evidence="6 7">IFM 10152</strain>
    </source>
</reference>
<sequence length="249" mass="27468">MITADTPRPPLSRLRHAEWTTVPNPAPRRRGRPVRLDRETILAATDRMLSTDGAANFSMRRLAAQLEVSTAAIYHHFPTKGALFFAVLDARADDLRKPDLPADPTDRLVAIVGYLIDTLHELAWVVDILVRGETYGRAAMWILDEFVGAARALGATETDAVYFYSVLWRFTLGELTARRAAHDRNAAVARGEAPPHWTESAAPDLLDDFPSVVALLPQWTTAVAAYDTDKAIRAIVDGLVANLDSTTER</sequence>
<dbReference type="Pfam" id="PF00440">
    <property type="entry name" value="TetR_N"/>
    <property type="match status" value="1"/>
</dbReference>
<dbReference type="Pfam" id="PF02909">
    <property type="entry name" value="TetR_C_1"/>
    <property type="match status" value="1"/>
</dbReference>
<gene>
    <name evidence="6" type="ordered locus">NFA_33150</name>
</gene>
<keyword evidence="1" id="KW-0805">Transcription regulation</keyword>
<dbReference type="PANTHER" id="PTHR30055">
    <property type="entry name" value="HTH-TYPE TRANSCRIPTIONAL REGULATOR RUTR"/>
    <property type="match status" value="1"/>
</dbReference>
<evidence type="ECO:0000313" key="7">
    <source>
        <dbReference type="Proteomes" id="UP000006820"/>
    </source>
</evidence>
<evidence type="ECO:0000313" key="6">
    <source>
        <dbReference type="EMBL" id="BAD58162.1"/>
    </source>
</evidence>
<dbReference type="Gene3D" id="1.10.357.10">
    <property type="entry name" value="Tetracycline Repressor, domain 2"/>
    <property type="match status" value="1"/>
</dbReference>
<dbReference type="Proteomes" id="UP000006820">
    <property type="component" value="Chromosome"/>
</dbReference>
<feature type="domain" description="HTH tetR-type" evidence="5">
    <location>
        <begin position="35"/>
        <end position="95"/>
    </location>
</feature>
<dbReference type="SUPFAM" id="SSF46689">
    <property type="entry name" value="Homeodomain-like"/>
    <property type="match status" value="1"/>
</dbReference>
<dbReference type="EMBL" id="AP006618">
    <property type="protein sequence ID" value="BAD58162.1"/>
    <property type="molecule type" value="Genomic_DNA"/>
</dbReference>
<dbReference type="PROSITE" id="PS50977">
    <property type="entry name" value="HTH_TETR_2"/>
    <property type="match status" value="1"/>
</dbReference>
<keyword evidence="7" id="KW-1185">Reference proteome</keyword>
<evidence type="ECO:0000259" key="5">
    <source>
        <dbReference type="PROSITE" id="PS50977"/>
    </source>
</evidence>
<dbReference type="InterPro" id="IPR050109">
    <property type="entry name" value="HTH-type_TetR-like_transc_reg"/>
</dbReference>
<dbReference type="eggNOG" id="COG1309">
    <property type="taxonomic scope" value="Bacteria"/>
</dbReference>
<dbReference type="Gene3D" id="1.10.10.60">
    <property type="entry name" value="Homeodomain-like"/>
    <property type="match status" value="1"/>
</dbReference>
<dbReference type="AlphaFoldDB" id="Q5YUH9"/>
<dbReference type="PANTHER" id="PTHR30055:SF234">
    <property type="entry name" value="HTH-TYPE TRANSCRIPTIONAL REGULATOR BETI"/>
    <property type="match status" value="1"/>
</dbReference>
<evidence type="ECO:0000256" key="4">
    <source>
        <dbReference type="PROSITE-ProRule" id="PRU00335"/>
    </source>
</evidence>
<dbReference type="GO" id="GO:0003700">
    <property type="term" value="F:DNA-binding transcription factor activity"/>
    <property type="evidence" value="ECO:0007669"/>
    <property type="project" value="TreeGrafter"/>
</dbReference>
<dbReference type="HOGENOM" id="CLU_069543_5_2_11"/>
<name>Q5YUH9_NOCFA</name>